<dbReference type="RefSeq" id="XP_001032846.1">
    <property type="nucleotide sequence ID" value="XM_001032846.3"/>
</dbReference>
<reference evidence="3" key="1">
    <citation type="journal article" date="2006" name="PLoS Biol.">
        <title>Macronuclear genome sequence of the ciliate Tetrahymena thermophila, a model eukaryote.</title>
        <authorList>
            <person name="Eisen J.A."/>
            <person name="Coyne R.S."/>
            <person name="Wu M."/>
            <person name="Wu D."/>
            <person name="Thiagarajan M."/>
            <person name="Wortman J.R."/>
            <person name="Badger J.H."/>
            <person name="Ren Q."/>
            <person name="Amedeo P."/>
            <person name="Jones K.M."/>
            <person name="Tallon L.J."/>
            <person name="Delcher A.L."/>
            <person name="Salzberg S.L."/>
            <person name="Silva J.C."/>
            <person name="Haas B.J."/>
            <person name="Majoros W.H."/>
            <person name="Farzad M."/>
            <person name="Carlton J.M."/>
            <person name="Smith R.K. Jr."/>
            <person name="Garg J."/>
            <person name="Pearlman R.E."/>
            <person name="Karrer K.M."/>
            <person name="Sun L."/>
            <person name="Manning G."/>
            <person name="Elde N.C."/>
            <person name="Turkewitz A.P."/>
            <person name="Asai D.J."/>
            <person name="Wilkes D.E."/>
            <person name="Wang Y."/>
            <person name="Cai H."/>
            <person name="Collins K."/>
            <person name="Stewart B.A."/>
            <person name="Lee S.R."/>
            <person name="Wilamowska K."/>
            <person name="Weinberg Z."/>
            <person name="Ruzzo W.L."/>
            <person name="Wloga D."/>
            <person name="Gaertig J."/>
            <person name="Frankel J."/>
            <person name="Tsao C.-C."/>
            <person name="Gorovsky M.A."/>
            <person name="Keeling P.J."/>
            <person name="Waller R.F."/>
            <person name="Patron N.J."/>
            <person name="Cherry J.M."/>
            <person name="Stover N.A."/>
            <person name="Krieger C.J."/>
            <person name="del Toro C."/>
            <person name="Ryder H.F."/>
            <person name="Williamson S.C."/>
            <person name="Barbeau R.A."/>
            <person name="Hamilton E.P."/>
            <person name="Orias E."/>
        </authorList>
    </citation>
    <scope>NUCLEOTIDE SEQUENCE [LARGE SCALE GENOMIC DNA]</scope>
    <source>
        <strain evidence="3">SB210</strain>
    </source>
</reference>
<keyword evidence="3" id="KW-1185">Reference proteome</keyword>
<dbReference type="GeneID" id="7831143"/>
<feature type="region of interest" description="Disordered" evidence="1">
    <location>
        <begin position="1"/>
        <end position="24"/>
    </location>
</feature>
<dbReference type="HOGENOM" id="CLU_954679_0_0_1"/>
<evidence type="ECO:0000313" key="3">
    <source>
        <dbReference type="Proteomes" id="UP000009168"/>
    </source>
</evidence>
<dbReference type="InParanoid" id="I7M6G9"/>
<evidence type="ECO:0000256" key="1">
    <source>
        <dbReference type="SAM" id="MobiDB-lite"/>
    </source>
</evidence>
<evidence type="ECO:0000313" key="2">
    <source>
        <dbReference type="EMBL" id="EAR85183.1"/>
    </source>
</evidence>
<dbReference type="KEGG" id="tet:TTHERM_00486340"/>
<proteinExistence type="predicted"/>
<organism evidence="2 3">
    <name type="scientific">Tetrahymena thermophila (strain SB210)</name>
    <dbReference type="NCBI Taxonomy" id="312017"/>
    <lineage>
        <taxon>Eukaryota</taxon>
        <taxon>Sar</taxon>
        <taxon>Alveolata</taxon>
        <taxon>Ciliophora</taxon>
        <taxon>Intramacronucleata</taxon>
        <taxon>Oligohymenophorea</taxon>
        <taxon>Hymenostomatida</taxon>
        <taxon>Tetrahymenina</taxon>
        <taxon>Tetrahymenidae</taxon>
        <taxon>Tetrahymena</taxon>
    </lineage>
</organism>
<gene>
    <name evidence="2" type="ORF">TTHERM_00486340</name>
</gene>
<feature type="compositionally biased region" description="Acidic residues" evidence="1">
    <location>
        <begin position="67"/>
        <end position="76"/>
    </location>
</feature>
<dbReference type="AlphaFoldDB" id="I7M6G9"/>
<dbReference type="Proteomes" id="UP000009168">
    <property type="component" value="Unassembled WGS sequence"/>
</dbReference>
<feature type="region of interest" description="Disordered" evidence="1">
    <location>
        <begin position="52"/>
        <end position="81"/>
    </location>
</feature>
<name>I7M6G9_TETTS</name>
<sequence length="292" mass="35214">MANSFQPEIHIQENEVEEQEDLQQDKIPVYNKVEERKKRRIVKASHYLFNQQVLMKKPSKKKKDQQETDEQEEEANQNEADIRQFKYFSQNELDSYEEIEQKKKKKKWVNPLQVFKKHEKPRITDYENAPGRYDSRNIYELKFPRIVNLKTKDIRLEKELDPYLRQIIFDHNQVKKNVVNVQFDEKMKQYKEQFALYKQGLDELDEINRLAALNKYGAYPGQEIYIPPQFNLRSVKLYPPQLQAENMIRNYIPQSQIHNSNSYVNLHDHFDKQKKPRFLAPIPLTMKNVLNI</sequence>
<protein>
    <submittedName>
        <fullName evidence="2">Uncharacterized protein</fullName>
    </submittedName>
</protein>
<accession>I7M6G9</accession>
<dbReference type="EMBL" id="GG662587">
    <property type="protein sequence ID" value="EAR85183.1"/>
    <property type="molecule type" value="Genomic_DNA"/>
</dbReference>